<dbReference type="Proteomes" id="UP000284219">
    <property type="component" value="Unassembled WGS sequence"/>
</dbReference>
<evidence type="ECO:0000313" key="2">
    <source>
        <dbReference type="EMBL" id="RKD21813.1"/>
    </source>
</evidence>
<organism evidence="2 3">
    <name type="scientific">Ammoniphilus oxalaticus</name>
    <dbReference type="NCBI Taxonomy" id="66863"/>
    <lineage>
        <taxon>Bacteria</taxon>
        <taxon>Bacillati</taxon>
        <taxon>Bacillota</taxon>
        <taxon>Bacilli</taxon>
        <taxon>Bacillales</taxon>
        <taxon>Paenibacillaceae</taxon>
        <taxon>Aneurinibacillus group</taxon>
        <taxon>Ammoniphilus</taxon>
    </lineage>
</organism>
<proteinExistence type="predicted"/>
<name>A0A419SES2_9BACL</name>
<keyword evidence="1" id="KW-0812">Transmembrane</keyword>
<dbReference type="AlphaFoldDB" id="A0A419SES2"/>
<reference evidence="2 3" key="1">
    <citation type="submission" date="2016-08" db="EMBL/GenBank/DDBJ databases">
        <title>Novel Firmicute Genomes.</title>
        <authorList>
            <person name="Poppleton D.I."/>
            <person name="Gribaldo S."/>
        </authorList>
    </citation>
    <scope>NUCLEOTIDE SEQUENCE [LARGE SCALE GENOMIC DNA]</scope>
    <source>
        <strain evidence="2 3">RAOx-1</strain>
    </source>
</reference>
<protein>
    <submittedName>
        <fullName evidence="2">Uncharacterized protein</fullName>
    </submittedName>
</protein>
<keyword evidence="1" id="KW-0472">Membrane</keyword>
<gene>
    <name evidence="2" type="ORF">BEP19_14460</name>
</gene>
<keyword evidence="1" id="KW-1133">Transmembrane helix</keyword>
<evidence type="ECO:0000313" key="3">
    <source>
        <dbReference type="Proteomes" id="UP000284219"/>
    </source>
</evidence>
<accession>A0A419SES2</accession>
<feature type="transmembrane region" description="Helical" evidence="1">
    <location>
        <begin position="71"/>
        <end position="92"/>
    </location>
</feature>
<dbReference type="RefSeq" id="WP_120190930.1">
    <property type="nucleotide sequence ID" value="NZ_MCHY01000011.1"/>
</dbReference>
<evidence type="ECO:0000256" key="1">
    <source>
        <dbReference type="SAM" id="Phobius"/>
    </source>
</evidence>
<dbReference type="EMBL" id="MCHY01000011">
    <property type="protein sequence ID" value="RKD21813.1"/>
    <property type="molecule type" value="Genomic_DNA"/>
</dbReference>
<feature type="transmembrane region" description="Helical" evidence="1">
    <location>
        <begin position="28"/>
        <end position="50"/>
    </location>
</feature>
<keyword evidence="3" id="KW-1185">Reference proteome</keyword>
<comment type="caution">
    <text evidence="2">The sequence shown here is derived from an EMBL/GenBank/DDBJ whole genome shotgun (WGS) entry which is preliminary data.</text>
</comment>
<dbReference type="OrthoDB" id="2680565at2"/>
<sequence length="96" mass="11462">MRKLLRFMIVTALCSLFRFYLGEDSINFLWFIILYLPVINWSIYGLIMSIRKGLNRLRKDEWVTVPQARLFYAWYLNFPGAAALADLIYRGYVFHS</sequence>